<feature type="domain" description="LTD" evidence="5">
    <location>
        <begin position="30"/>
        <end position="191"/>
    </location>
</feature>
<dbReference type="EMBL" id="CP027059">
    <property type="protein sequence ID" value="UQZ86338.1"/>
    <property type="molecule type" value="Genomic_DNA"/>
</dbReference>
<dbReference type="InterPro" id="IPR003961">
    <property type="entry name" value="FN3_dom"/>
</dbReference>
<evidence type="ECO:0000313" key="6">
    <source>
        <dbReference type="EMBL" id="UQZ86338.1"/>
    </source>
</evidence>
<dbReference type="Pfam" id="PF00041">
    <property type="entry name" value="fn3"/>
    <property type="match status" value="3"/>
</dbReference>
<dbReference type="PROSITE" id="PS51841">
    <property type="entry name" value="LTD"/>
    <property type="match status" value="1"/>
</dbReference>
<name>A0ABY4RXR9_9BACL</name>
<dbReference type="Pfam" id="PF02368">
    <property type="entry name" value="Big_2"/>
    <property type="match status" value="1"/>
</dbReference>
<dbReference type="Pfam" id="PF00395">
    <property type="entry name" value="SLH"/>
    <property type="match status" value="3"/>
</dbReference>
<feature type="domain" description="Fibronectin type-III" evidence="3">
    <location>
        <begin position="317"/>
        <end position="403"/>
    </location>
</feature>
<feature type="compositionally biased region" description="Gly residues" evidence="2">
    <location>
        <begin position="1061"/>
        <end position="1074"/>
    </location>
</feature>
<keyword evidence="1" id="KW-0677">Repeat</keyword>
<dbReference type="PANTHER" id="PTHR46708">
    <property type="entry name" value="TENASCIN"/>
    <property type="match status" value="1"/>
</dbReference>
<organism evidence="6 7">
    <name type="scientific">Paenibacillus konkukensis</name>
    <dbReference type="NCBI Taxonomy" id="2020716"/>
    <lineage>
        <taxon>Bacteria</taxon>
        <taxon>Bacillati</taxon>
        <taxon>Bacillota</taxon>
        <taxon>Bacilli</taxon>
        <taxon>Bacillales</taxon>
        <taxon>Paenibacillaceae</taxon>
        <taxon>Paenibacillus</taxon>
    </lineage>
</organism>
<feature type="region of interest" description="Disordered" evidence="2">
    <location>
        <begin position="1008"/>
        <end position="1093"/>
    </location>
</feature>
<feature type="compositionally biased region" description="Gly residues" evidence="2">
    <location>
        <begin position="1023"/>
        <end position="1045"/>
    </location>
</feature>
<reference evidence="6" key="1">
    <citation type="submission" date="2018-02" db="EMBL/GenBank/DDBJ databases">
        <authorList>
            <person name="Kim S.-K."/>
            <person name="Jung H.-I."/>
            <person name="Lee S.-W."/>
        </authorList>
    </citation>
    <scope>NUCLEOTIDE SEQUENCE</scope>
    <source>
        <strain evidence="6">SK3146</strain>
    </source>
</reference>
<evidence type="ECO:0000259" key="3">
    <source>
        <dbReference type="PROSITE" id="PS50853"/>
    </source>
</evidence>
<protein>
    <submittedName>
        <fullName evidence="6">Endo-1,4-beta-xylanase A</fullName>
        <ecNumber evidence="6">3.2.1.8</ecNumber>
    </submittedName>
</protein>
<feature type="domain" description="SLH" evidence="4">
    <location>
        <begin position="1293"/>
        <end position="1352"/>
    </location>
</feature>
<dbReference type="Gene3D" id="2.60.40.1260">
    <property type="entry name" value="Lamin Tail domain"/>
    <property type="match status" value="1"/>
</dbReference>
<dbReference type="Pfam" id="PF12733">
    <property type="entry name" value="Cadherin-like"/>
    <property type="match status" value="1"/>
</dbReference>
<dbReference type="InterPro" id="IPR001119">
    <property type="entry name" value="SLH_dom"/>
</dbReference>
<dbReference type="InterPro" id="IPR036415">
    <property type="entry name" value="Lamin_tail_dom_sf"/>
</dbReference>
<dbReference type="InterPro" id="IPR001322">
    <property type="entry name" value="Lamin_tail_dom"/>
</dbReference>
<dbReference type="SUPFAM" id="SSF49265">
    <property type="entry name" value="Fibronectin type III"/>
    <property type="match status" value="2"/>
</dbReference>
<sequence>MINHEWKRRFTAGLVLLLAVPPIAGLHGLPAAQAAAGSVPIPPLTITEMVQDTTNAVNASGSSVDGFEYIELYNNSSTPIPLKGYKIIYNTTSTWNLDKDMTIQPHDTMILWVQSPGLSGSVEAFNANFGSHIREDQFYPISGQGLSNSGSRTLILVDGNGFQLCSVSYSDGTGENDDVVLNKSVIYSYPTDQTIVMRKTANQQTPTPGSIVAGQAPDTSAPVSPAGLFAVRGDRSVRLNWTASADPNVTGYRVIVNGVMEDETASDTSYEVTGLTNFTEYRFSVVAVNADFQMSMPSELVKATPQPEVIDSIPPDAPTGLAASQTGAATVKLNWAPNTEPDIASYNIYRNGSLAGTVSSSTYTADITSLSGGFEYKLQVSAVDSSANESEKSQPLAVTLPHEPLTQEETGAPIVGDITPYQRFLDVSEPGPIVPGLLQGLVPQGMHIIRDKNWAVLSSYRDDRRASTLTIIDLTTGKQVKTIHLYKNGQPFTGHAGGVAVSDKYVWVAYGKELLRLKLDDVVDCPDNANLSFEGSFLTNTRASFATYSDGILWVGDYYSSPNYLTTPIQKMTTRDNKVYNAWIVGYKLDKQTDLLPADSKLTSDGMVIPDYIFSVPDRIQGATVTADEVMLSQTNGNPNSNILKYKASVQEPPHTSVTIENTTVPVWFLDGLNMEDSLNMPPSAEGNFLLNGKLYIMYESGANIYRPEINYPLDRLQIVDLKAWELYDHIAIDGPAAALTEGQTVPLKVRYYLGKQGTNDVTAYSSFVSSDPSVASVESDGLLTALRAGDTVVSATYKGKTAVYSLKVVPDSDATLKAVSLNDEPLAGFDPQTKAYVYRAPHAMSSVTLQAATTAARASLSGITVKRGDTVTVVTYTVSDAVYRTSSVPLPEGDSLFAIGVTAADGRSTDSYSVTVNRAALPAAPAELTAAAGTGEALLSWKAAQDPATAGYYVYQDGRRLTEQPITEARYTAKGLAGGIEYRFAVTAVNAFGEQSAQAAVTVKLDDAEQPPVDPGNPSQPGDGGDTGNGGSPGDHGGNPGDTSGGSDDSGDDSDSGSNSGSGGSSGSSGGSGSAESGTSLPTGGDVTVDLPKPAVDGSGIAAAEVTRAVLEQALAALKAAPQDGSSALVLKLPPLDGAARLTVKLPAAVWNELQASRAVGAIRIQTGLAAVSIRPDALGSGHMPASDVVFTIALANAETLPAEVRSAADNKPVYEFGVSVDGKQIHALTGKRPAQITFGYTAGGETPSRIVAYYVTEAGQLEPVASSRYDAAAGTVSFTAGHFSYYTAMQAPAAFGDLSGAVWAQEAAEALAARGMIDGVGGGRFAPELNVTREQFVKMLIEALDLADDQAEARFTDVDKDAYYYKYVAAAQKLGITQGYEDGSFGVGRQITRQEMAALAYRASQLAQIKLTPAVPGKAFSDHSDIQSYAAQAIEKLQQAGIMDGMSEGRFAPDDSSTRAQAAKLIYGLYLKGW</sequence>
<evidence type="ECO:0000313" key="7">
    <source>
        <dbReference type="Proteomes" id="UP001057134"/>
    </source>
</evidence>
<dbReference type="EC" id="3.2.1.8" evidence="6"/>
<evidence type="ECO:0000256" key="1">
    <source>
        <dbReference type="ARBA" id="ARBA00022737"/>
    </source>
</evidence>
<dbReference type="SMART" id="SM00060">
    <property type="entry name" value="FN3"/>
    <property type="match status" value="3"/>
</dbReference>
<dbReference type="InterPro" id="IPR008964">
    <property type="entry name" value="Invasin/intimin_cell_adhesion"/>
</dbReference>
<dbReference type="SMART" id="SM00635">
    <property type="entry name" value="BID_2"/>
    <property type="match status" value="1"/>
</dbReference>
<evidence type="ECO:0000259" key="5">
    <source>
        <dbReference type="PROSITE" id="PS51841"/>
    </source>
</evidence>
<dbReference type="PROSITE" id="PS51272">
    <property type="entry name" value="SLH"/>
    <property type="match status" value="3"/>
</dbReference>
<dbReference type="SUPFAM" id="SSF74853">
    <property type="entry name" value="Lamin A/C globular tail domain"/>
    <property type="match status" value="1"/>
</dbReference>
<reference evidence="6" key="2">
    <citation type="journal article" date="2021" name="J Anim Sci Technol">
        <title>Complete genome sequence of Paenibacillus konkukensis sp. nov. SK3146 as a potential probiotic strain.</title>
        <authorList>
            <person name="Jung H.I."/>
            <person name="Park S."/>
            <person name="Niu K.M."/>
            <person name="Lee S.W."/>
            <person name="Kothari D."/>
            <person name="Yi K.J."/>
            <person name="Kim S.K."/>
        </authorList>
    </citation>
    <scope>NUCLEOTIDE SEQUENCE</scope>
    <source>
        <strain evidence="6">SK3146</strain>
    </source>
</reference>
<dbReference type="CDD" id="cd00063">
    <property type="entry name" value="FN3"/>
    <property type="match status" value="3"/>
</dbReference>
<feature type="domain" description="SLH" evidence="4">
    <location>
        <begin position="1353"/>
        <end position="1416"/>
    </location>
</feature>
<proteinExistence type="predicted"/>
<dbReference type="InterPro" id="IPR025883">
    <property type="entry name" value="Cadherin-like_domain"/>
</dbReference>
<dbReference type="RefSeq" id="WP_249861880.1">
    <property type="nucleotide sequence ID" value="NZ_CP027059.1"/>
</dbReference>
<accession>A0ABY4RXR9</accession>
<dbReference type="Gene3D" id="2.60.40.10">
    <property type="entry name" value="Immunoglobulins"/>
    <property type="match status" value="3"/>
</dbReference>
<dbReference type="GO" id="GO:0031176">
    <property type="term" value="F:endo-1,4-beta-xylanase activity"/>
    <property type="evidence" value="ECO:0007669"/>
    <property type="project" value="UniProtKB-EC"/>
</dbReference>
<dbReference type="Pfam" id="PF00932">
    <property type="entry name" value="LTD"/>
    <property type="match status" value="1"/>
</dbReference>
<feature type="domain" description="Fibronectin type-III" evidence="3">
    <location>
        <begin position="221"/>
        <end position="308"/>
    </location>
</feature>
<evidence type="ECO:0000259" key="4">
    <source>
        <dbReference type="PROSITE" id="PS51272"/>
    </source>
</evidence>
<keyword evidence="6" id="KW-0378">Hydrolase</keyword>
<keyword evidence="6" id="KW-0326">Glycosidase</keyword>
<dbReference type="Gene3D" id="2.60.40.1080">
    <property type="match status" value="1"/>
</dbReference>
<gene>
    <name evidence="6" type="primary">xynA1_25</name>
    <name evidence="6" type="ORF">SK3146_05631</name>
</gene>
<dbReference type="PROSITE" id="PS50853">
    <property type="entry name" value="FN3"/>
    <property type="match status" value="3"/>
</dbReference>
<feature type="domain" description="SLH" evidence="4">
    <location>
        <begin position="1419"/>
        <end position="1476"/>
    </location>
</feature>
<evidence type="ECO:0000256" key="2">
    <source>
        <dbReference type="SAM" id="MobiDB-lite"/>
    </source>
</evidence>
<dbReference type="InterPro" id="IPR050991">
    <property type="entry name" value="ECM_Regulatory_Proteins"/>
</dbReference>
<dbReference type="InterPro" id="IPR036116">
    <property type="entry name" value="FN3_sf"/>
</dbReference>
<dbReference type="InterPro" id="IPR003343">
    <property type="entry name" value="Big_2"/>
</dbReference>
<dbReference type="Proteomes" id="UP001057134">
    <property type="component" value="Chromosome"/>
</dbReference>
<dbReference type="InterPro" id="IPR013783">
    <property type="entry name" value="Ig-like_fold"/>
</dbReference>
<dbReference type="SUPFAM" id="SSF49373">
    <property type="entry name" value="Invasin/intimin cell-adhesion fragments"/>
    <property type="match status" value="1"/>
</dbReference>
<feature type="domain" description="Fibronectin type-III" evidence="3">
    <location>
        <begin position="925"/>
        <end position="1009"/>
    </location>
</feature>
<dbReference type="PANTHER" id="PTHR46708:SF2">
    <property type="entry name" value="FIBRONECTIN TYPE-III DOMAIN-CONTAINING PROTEIN"/>
    <property type="match status" value="1"/>
</dbReference>
<keyword evidence="7" id="KW-1185">Reference proteome</keyword>